<evidence type="ECO:0000313" key="4">
    <source>
        <dbReference type="EMBL" id="GET22528.1"/>
    </source>
</evidence>
<dbReference type="PANTHER" id="PTHR43877">
    <property type="entry name" value="AMINOALKYLPHOSPHONATE N-ACETYLTRANSFERASE-RELATED-RELATED"/>
    <property type="match status" value="1"/>
</dbReference>
<feature type="domain" description="N-acetyltransferase" evidence="3">
    <location>
        <begin position="3"/>
        <end position="150"/>
    </location>
</feature>
<dbReference type="PANTHER" id="PTHR43877:SF2">
    <property type="entry name" value="AMINOALKYLPHOSPHONATE N-ACETYLTRANSFERASE-RELATED"/>
    <property type="match status" value="1"/>
</dbReference>
<evidence type="ECO:0000259" key="3">
    <source>
        <dbReference type="PROSITE" id="PS51186"/>
    </source>
</evidence>
<dbReference type="Gene3D" id="3.40.630.30">
    <property type="match status" value="1"/>
</dbReference>
<evidence type="ECO:0000313" key="5">
    <source>
        <dbReference type="EMBL" id="PSK81931.1"/>
    </source>
</evidence>
<gene>
    <name evidence="5" type="ORF">CLV93_10740</name>
    <name evidence="4" type="ORF">JCM18694_27740</name>
</gene>
<evidence type="ECO:0000313" key="7">
    <source>
        <dbReference type="Proteomes" id="UP000396862"/>
    </source>
</evidence>
<comment type="caution">
    <text evidence="5">The sequence shown here is derived from an EMBL/GenBank/DDBJ whole genome shotgun (WGS) entry which is preliminary data.</text>
</comment>
<dbReference type="PROSITE" id="PS51186">
    <property type="entry name" value="GNAT"/>
    <property type="match status" value="1"/>
</dbReference>
<dbReference type="AlphaFoldDB" id="A0A2P8CAE3"/>
<accession>A0A2P8CAE3</accession>
<dbReference type="SUPFAM" id="SSF55729">
    <property type="entry name" value="Acyl-CoA N-acyltransferases (Nat)"/>
    <property type="match status" value="1"/>
</dbReference>
<keyword evidence="2" id="KW-0012">Acyltransferase</keyword>
<dbReference type="InterPro" id="IPR000182">
    <property type="entry name" value="GNAT_dom"/>
</dbReference>
<dbReference type="OrthoDB" id="9803233at2"/>
<evidence type="ECO:0000313" key="6">
    <source>
        <dbReference type="Proteomes" id="UP000240621"/>
    </source>
</evidence>
<keyword evidence="1 5" id="KW-0808">Transferase</keyword>
<dbReference type="InterPro" id="IPR016181">
    <property type="entry name" value="Acyl_CoA_acyltransferase"/>
</dbReference>
<evidence type="ECO:0000256" key="1">
    <source>
        <dbReference type="ARBA" id="ARBA00022679"/>
    </source>
</evidence>
<keyword evidence="7" id="KW-1185">Reference proteome</keyword>
<dbReference type="InterPro" id="IPR050832">
    <property type="entry name" value="Bact_Acetyltransf"/>
</dbReference>
<name>A0A2P8CAE3_9BACT</name>
<dbReference type="EMBL" id="PYGC01000007">
    <property type="protein sequence ID" value="PSK81931.1"/>
    <property type="molecule type" value="Genomic_DNA"/>
</dbReference>
<organism evidence="5 6">
    <name type="scientific">Prolixibacter denitrificans</name>
    <dbReference type="NCBI Taxonomy" id="1541063"/>
    <lineage>
        <taxon>Bacteria</taxon>
        <taxon>Pseudomonadati</taxon>
        <taxon>Bacteroidota</taxon>
        <taxon>Bacteroidia</taxon>
        <taxon>Marinilabiliales</taxon>
        <taxon>Prolixibacteraceae</taxon>
        <taxon>Prolixibacter</taxon>
    </lineage>
</organism>
<dbReference type="RefSeq" id="WP_106542741.1">
    <property type="nucleotide sequence ID" value="NZ_BLAU01000001.1"/>
</dbReference>
<dbReference type="EMBL" id="BLAU01000001">
    <property type="protein sequence ID" value="GET22528.1"/>
    <property type="molecule type" value="Genomic_DNA"/>
</dbReference>
<evidence type="ECO:0000256" key="2">
    <source>
        <dbReference type="ARBA" id="ARBA00023315"/>
    </source>
</evidence>
<dbReference type="Proteomes" id="UP000396862">
    <property type="component" value="Unassembled WGS sequence"/>
</dbReference>
<sequence length="153" mass="17393">MISLKRTDSEDNDFMQLVTLLDADLRVRDGDEHAFYAQFNKIDQIRHVIVAYRDEKPVGCGAIKPYDASTMEIKRMFVLPELRGAGIASEVLNALERWAAELGYEKCILETGVKQPEAIALYTKNSYDRIPNYGQYKEAENSVCFEKPLKLPG</sequence>
<dbReference type="GO" id="GO:0016747">
    <property type="term" value="F:acyltransferase activity, transferring groups other than amino-acyl groups"/>
    <property type="evidence" value="ECO:0007669"/>
    <property type="project" value="InterPro"/>
</dbReference>
<proteinExistence type="predicted"/>
<dbReference type="CDD" id="cd04301">
    <property type="entry name" value="NAT_SF"/>
    <property type="match status" value="1"/>
</dbReference>
<protein>
    <submittedName>
        <fullName evidence="5">Acetyltransferase (GNAT) family protein</fullName>
    </submittedName>
    <submittedName>
        <fullName evidence="4">N-acetyltransferase</fullName>
    </submittedName>
</protein>
<dbReference type="Pfam" id="PF00583">
    <property type="entry name" value="Acetyltransf_1"/>
    <property type="match status" value="1"/>
</dbReference>
<reference evidence="5 6" key="1">
    <citation type="submission" date="2018-03" db="EMBL/GenBank/DDBJ databases">
        <title>Genomic Encyclopedia of Archaeal and Bacterial Type Strains, Phase II (KMG-II): from individual species to whole genera.</title>
        <authorList>
            <person name="Goeker M."/>
        </authorList>
    </citation>
    <scope>NUCLEOTIDE SEQUENCE [LARGE SCALE GENOMIC DNA]</scope>
    <source>
        <strain evidence="5 6">DSM 27267</strain>
    </source>
</reference>
<reference evidence="4 7" key="2">
    <citation type="submission" date="2019-10" db="EMBL/GenBank/DDBJ databases">
        <title>Prolixibacter strains distinguished by the presence of nitrate reductase genes were adept at nitrate-dependent anaerobic corrosion of metallic iron and carbon steel.</title>
        <authorList>
            <person name="Iino T."/>
            <person name="Shono N."/>
            <person name="Ito K."/>
            <person name="Nakamura R."/>
            <person name="Sueoka K."/>
            <person name="Harayama S."/>
            <person name="Ohkuma M."/>
        </authorList>
    </citation>
    <scope>NUCLEOTIDE SEQUENCE [LARGE SCALE GENOMIC DNA]</scope>
    <source>
        <strain evidence="4 7">MIC1-1</strain>
    </source>
</reference>
<dbReference type="Proteomes" id="UP000240621">
    <property type="component" value="Unassembled WGS sequence"/>
</dbReference>